<organism evidence="2 3">
    <name type="scientific">Microseira wollei NIES-4236</name>
    <dbReference type="NCBI Taxonomy" id="2530354"/>
    <lineage>
        <taxon>Bacteria</taxon>
        <taxon>Bacillati</taxon>
        <taxon>Cyanobacteriota</taxon>
        <taxon>Cyanophyceae</taxon>
        <taxon>Oscillatoriophycideae</taxon>
        <taxon>Aerosakkonematales</taxon>
        <taxon>Aerosakkonemataceae</taxon>
        <taxon>Microseira</taxon>
    </lineage>
</organism>
<name>A0AAV3XKC4_9CYAN</name>
<protein>
    <submittedName>
        <fullName evidence="2">Nucleoside triphosphate pyrophosphohydrolase</fullName>
    </submittedName>
</protein>
<accession>A0AAV3XKC4</accession>
<dbReference type="GO" id="GO:0046061">
    <property type="term" value="P:dATP catabolic process"/>
    <property type="evidence" value="ECO:0007669"/>
    <property type="project" value="TreeGrafter"/>
</dbReference>
<dbReference type="PANTHER" id="PTHR30522">
    <property type="entry name" value="NUCLEOSIDE TRIPHOSPHATE PYROPHOSPHOHYDROLASE"/>
    <property type="match status" value="1"/>
</dbReference>
<dbReference type="GO" id="GO:0046052">
    <property type="term" value="P:UTP catabolic process"/>
    <property type="evidence" value="ECO:0007669"/>
    <property type="project" value="TreeGrafter"/>
</dbReference>
<dbReference type="InterPro" id="IPR048011">
    <property type="entry name" value="NTP-PPase_MazG-like_C"/>
</dbReference>
<evidence type="ECO:0000313" key="2">
    <source>
        <dbReference type="EMBL" id="GET40600.1"/>
    </source>
</evidence>
<evidence type="ECO:0000259" key="1">
    <source>
        <dbReference type="Pfam" id="PF03819"/>
    </source>
</evidence>
<dbReference type="CDD" id="cd11528">
    <property type="entry name" value="NTP-PPase_MazG_Nterm"/>
    <property type="match status" value="1"/>
</dbReference>
<dbReference type="GO" id="GO:0046076">
    <property type="term" value="P:dTTP catabolic process"/>
    <property type="evidence" value="ECO:0007669"/>
    <property type="project" value="TreeGrafter"/>
</dbReference>
<dbReference type="CDD" id="cd11529">
    <property type="entry name" value="NTP-PPase_MazG_Cterm"/>
    <property type="match status" value="1"/>
</dbReference>
<dbReference type="SUPFAM" id="SSF101386">
    <property type="entry name" value="all-alpha NTP pyrophosphatases"/>
    <property type="match status" value="2"/>
</dbReference>
<evidence type="ECO:0000313" key="3">
    <source>
        <dbReference type="Proteomes" id="UP001050975"/>
    </source>
</evidence>
<comment type="caution">
    <text evidence="2">The sequence shown here is derived from an EMBL/GenBank/DDBJ whole genome shotgun (WGS) entry which is preliminary data.</text>
</comment>
<dbReference type="NCBIfam" id="TIGR00444">
    <property type="entry name" value="mazG"/>
    <property type="match status" value="1"/>
</dbReference>
<feature type="domain" description="NTP pyrophosphohydrolase MazG-like" evidence="1">
    <location>
        <begin position="185"/>
        <end position="240"/>
    </location>
</feature>
<dbReference type="AlphaFoldDB" id="A0AAV3XKC4"/>
<gene>
    <name evidence="2" type="primary">mazG</name>
    <name evidence="2" type="ORF">MiSe_54110</name>
</gene>
<sequence length="288" mass="32184">MSNFEASTESAIDALRRLIEVVAKLRSPDGGCPWDLAQTPASLIPYVIEEAYETVYAIRSGDQDAIAEELGDLLLQVVLQAQIAGEYGQFSLKEVAQGIAQKLIRRHPHVFAGLEVQSVDEVRQNWEQIKAAEKGETPEAQQLLSSKLSRYSRTLPPLTAAMKISQKAAAVGFEWENIEGVWAKFQEELAEFQHAIAHETKAEQQAELGDLLFAIIQLARWYDLDPAAGLQGTNERFIQRLIKMEAAADRPLSDYTLDELEHLWQQAKAELAAQKQGQDQNQNNSDRT</sequence>
<dbReference type="PANTHER" id="PTHR30522:SF0">
    <property type="entry name" value="NUCLEOSIDE TRIPHOSPHATE PYROPHOSPHOHYDROLASE"/>
    <property type="match status" value="1"/>
</dbReference>
<dbReference type="InterPro" id="IPR004518">
    <property type="entry name" value="MazG-like_dom"/>
</dbReference>
<dbReference type="Gene3D" id="1.10.287.1080">
    <property type="entry name" value="MazG-like"/>
    <property type="match status" value="2"/>
</dbReference>
<dbReference type="FunFam" id="1.10.287.1080:FF:000001">
    <property type="entry name" value="Nucleoside triphosphate pyrophosphohydrolase"/>
    <property type="match status" value="1"/>
</dbReference>
<proteinExistence type="predicted"/>
<dbReference type="GO" id="GO:0046081">
    <property type="term" value="P:dUTP catabolic process"/>
    <property type="evidence" value="ECO:0007669"/>
    <property type="project" value="TreeGrafter"/>
</dbReference>
<dbReference type="GO" id="GO:0006203">
    <property type="term" value="P:dGTP catabolic process"/>
    <property type="evidence" value="ECO:0007669"/>
    <property type="project" value="TreeGrafter"/>
</dbReference>
<keyword evidence="3" id="KW-1185">Reference proteome</keyword>
<dbReference type="InterPro" id="IPR011551">
    <property type="entry name" value="NTP_PyrPHydrolase_MazG"/>
</dbReference>
<dbReference type="EMBL" id="BLAY01000095">
    <property type="protein sequence ID" value="GET40600.1"/>
    <property type="molecule type" value="Genomic_DNA"/>
</dbReference>
<dbReference type="GO" id="GO:0006950">
    <property type="term" value="P:response to stress"/>
    <property type="evidence" value="ECO:0007669"/>
    <property type="project" value="UniProtKB-ARBA"/>
</dbReference>
<dbReference type="GO" id="GO:0047429">
    <property type="term" value="F:nucleoside triphosphate diphosphatase activity"/>
    <property type="evidence" value="ECO:0007669"/>
    <property type="project" value="InterPro"/>
</dbReference>
<dbReference type="InterPro" id="IPR048015">
    <property type="entry name" value="NTP-PPase_MazG-like_N"/>
</dbReference>
<dbReference type="RefSeq" id="WP_226586574.1">
    <property type="nucleotide sequence ID" value="NZ_BLAY01000095.1"/>
</dbReference>
<dbReference type="GO" id="GO:0046047">
    <property type="term" value="P:TTP catabolic process"/>
    <property type="evidence" value="ECO:0007669"/>
    <property type="project" value="TreeGrafter"/>
</dbReference>
<feature type="domain" description="NTP pyrophosphohydrolase MazG-like" evidence="1">
    <location>
        <begin position="38"/>
        <end position="111"/>
    </location>
</feature>
<dbReference type="Proteomes" id="UP001050975">
    <property type="component" value="Unassembled WGS sequence"/>
</dbReference>
<reference evidence="2" key="1">
    <citation type="submission" date="2019-10" db="EMBL/GenBank/DDBJ databases">
        <title>Draft genome sequece of Microseira wollei NIES-4236.</title>
        <authorList>
            <person name="Yamaguchi H."/>
            <person name="Suzuki S."/>
            <person name="Kawachi M."/>
        </authorList>
    </citation>
    <scope>NUCLEOTIDE SEQUENCE</scope>
    <source>
        <strain evidence="2">NIES-4236</strain>
    </source>
</reference>
<dbReference type="Pfam" id="PF03819">
    <property type="entry name" value="MazG"/>
    <property type="match status" value="2"/>
</dbReference>
<dbReference type="NCBIfam" id="NF007113">
    <property type="entry name" value="PRK09562.1"/>
    <property type="match status" value="1"/>
</dbReference>